<evidence type="ECO:0000313" key="3">
    <source>
        <dbReference type="Proteomes" id="UP000244722"/>
    </source>
</evidence>
<feature type="signal peptide" evidence="1">
    <location>
        <begin position="1"/>
        <end position="23"/>
    </location>
</feature>
<protein>
    <submittedName>
        <fullName evidence="2">Uncharacterized protein</fullName>
    </submittedName>
</protein>
<proteinExistence type="predicted"/>
<dbReference type="AlphaFoldDB" id="A0A2T6ZUQ2"/>
<keyword evidence="1" id="KW-0732">Signal</keyword>
<sequence>MQVLLKSTVLLPLSFTPVPLVACNFKAETLMVFDRESWLAGWSRRGFLEQQDRYKYCIITPLVTSHRSAYRESDTYKPWLEVTVQGSGIKPLWYGAEERGRSSIACKEHEPGKSRFFDWCVEQVVRFLIHQLYDISSKLTNARGNRDPDHVSQVRRCN</sequence>
<evidence type="ECO:0000313" key="2">
    <source>
        <dbReference type="EMBL" id="PUU79216.1"/>
    </source>
</evidence>
<comment type="caution">
    <text evidence="2">The sequence shown here is derived from an EMBL/GenBank/DDBJ whole genome shotgun (WGS) entry which is preliminary data.</text>
</comment>
<keyword evidence="3" id="KW-1185">Reference proteome</keyword>
<dbReference type="Proteomes" id="UP000244722">
    <property type="component" value="Unassembled WGS sequence"/>
</dbReference>
<dbReference type="EMBL" id="NESQ01000098">
    <property type="protein sequence ID" value="PUU79216.1"/>
    <property type="molecule type" value="Genomic_DNA"/>
</dbReference>
<evidence type="ECO:0000256" key="1">
    <source>
        <dbReference type="SAM" id="SignalP"/>
    </source>
</evidence>
<feature type="chain" id="PRO_5015638690" evidence="1">
    <location>
        <begin position="24"/>
        <end position="158"/>
    </location>
</feature>
<organism evidence="2 3">
    <name type="scientific">Tuber borchii</name>
    <name type="common">White truffle</name>
    <dbReference type="NCBI Taxonomy" id="42251"/>
    <lineage>
        <taxon>Eukaryota</taxon>
        <taxon>Fungi</taxon>
        <taxon>Dikarya</taxon>
        <taxon>Ascomycota</taxon>
        <taxon>Pezizomycotina</taxon>
        <taxon>Pezizomycetes</taxon>
        <taxon>Pezizales</taxon>
        <taxon>Tuberaceae</taxon>
        <taxon>Tuber</taxon>
    </lineage>
</organism>
<reference evidence="2 3" key="1">
    <citation type="submission" date="2017-04" db="EMBL/GenBank/DDBJ databases">
        <title>Draft genome sequence of Tuber borchii Vittad., a whitish edible truffle.</title>
        <authorList>
            <consortium name="DOE Joint Genome Institute"/>
            <person name="Murat C."/>
            <person name="Kuo A."/>
            <person name="Barry K.W."/>
            <person name="Clum A."/>
            <person name="Dockter R.B."/>
            <person name="Fauchery L."/>
            <person name="Iotti M."/>
            <person name="Kohler A."/>
            <person name="Labutti K."/>
            <person name="Lindquist E.A."/>
            <person name="Lipzen A."/>
            <person name="Ohm R.A."/>
            <person name="Wang M."/>
            <person name="Grigoriev I.V."/>
            <person name="Zambonelli A."/>
            <person name="Martin F.M."/>
        </authorList>
    </citation>
    <scope>NUCLEOTIDE SEQUENCE [LARGE SCALE GENOMIC DNA]</scope>
    <source>
        <strain evidence="2 3">Tbo3840</strain>
    </source>
</reference>
<gene>
    <name evidence="2" type="ORF">B9Z19DRAFT_1082419</name>
</gene>
<name>A0A2T6ZUQ2_TUBBO</name>
<accession>A0A2T6ZUQ2</accession>